<comment type="similarity">
    <text evidence="1 10">Belongs to the class-II pyridine nucleotide-disulfide oxidoreductase family.</text>
</comment>
<keyword evidence="11" id="KW-0521">NADP</keyword>
<dbReference type="Proteomes" id="UP001519292">
    <property type="component" value="Unassembled WGS sequence"/>
</dbReference>
<dbReference type="EMBL" id="JAGGLU010000003">
    <property type="protein sequence ID" value="MBP2057661.1"/>
    <property type="molecule type" value="Genomic_DNA"/>
</dbReference>
<evidence type="ECO:0000256" key="3">
    <source>
        <dbReference type="ARBA" id="ARBA00018719"/>
    </source>
</evidence>
<dbReference type="SUPFAM" id="SSF51905">
    <property type="entry name" value="FAD/NAD(P)-binding domain"/>
    <property type="match status" value="1"/>
</dbReference>
<accession>A0ABS4ME85</accession>
<dbReference type="PANTHER" id="PTHR48105">
    <property type="entry name" value="THIOREDOXIN REDUCTASE 1-RELATED-RELATED"/>
    <property type="match status" value="1"/>
</dbReference>
<dbReference type="GO" id="GO:0004791">
    <property type="term" value="F:thioredoxin-disulfide reductase (NADPH) activity"/>
    <property type="evidence" value="ECO:0007669"/>
    <property type="project" value="UniProtKB-EC"/>
</dbReference>
<keyword evidence="5 10" id="KW-0274">FAD</keyword>
<keyword evidence="4 10" id="KW-0285">Flavoprotein</keyword>
<evidence type="ECO:0000256" key="7">
    <source>
        <dbReference type="ARBA" id="ARBA00023157"/>
    </source>
</evidence>
<proteinExistence type="inferred from homology"/>
<evidence type="ECO:0000256" key="9">
    <source>
        <dbReference type="ARBA" id="ARBA00048132"/>
    </source>
</evidence>
<dbReference type="EC" id="1.8.1.9" evidence="10"/>
<evidence type="ECO:0000256" key="11">
    <source>
        <dbReference type="RuleBase" id="RU003881"/>
    </source>
</evidence>
<comment type="cofactor">
    <cofactor evidence="11">
        <name>FAD</name>
        <dbReference type="ChEBI" id="CHEBI:57692"/>
    </cofactor>
    <text evidence="11">Binds 1 FAD per subunit.</text>
</comment>
<dbReference type="PROSITE" id="PS00573">
    <property type="entry name" value="PYRIDINE_REDOX_2"/>
    <property type="match status" value="1"/>
</dbReference>
<dbReference type="Pfam" id="PF07992">
    <property type="entry name" value="Pyr_redox_2"/>
    <property type="match status" value="1"/>
</dbReference>
<evidence type="ECO:0000313" key="13">
    <source>
        <dbReference type="EMBL" id="MBP2057661.1"/>
    </source>
</evidence>
<evidence type="ECO:0000256" key="5">
    <source>
        <dbReference type="ARBA" id="ARBA00022827"/>
    </source>
</evidence>
<dbReference type="Gene3D" id="3.50.50.60">
    <property type="entry name" value="FAD/NAD(P)-binding domain"/>
    <property type="match status" value="2"/>
</dbReference>
<comment type="subunit">
    <text evidence="2 10">Homodimer.</text>
</comment>
<dbReference type="PRINTS" id="PR00368">
    <property type="entry name" value="FADPNR"/>
</dbReference>
<dbReference type="InterPro" id="IPR036188">
    <property type="entry name" value="FAD/NAD-bd_sf"/>
</dbReference>
<name>A0ABS4ME85_9LACO</name>
<keyword evidence="8 10" id="KW-0676">Redox-active center</keyword>
<evidence type="ECO:0000313" key="14">
    <source>
        <dbReference type="Proteomes" id="UP001519292"/>
    </source>
</evidence>
<keyword evidence="14" id="KW-1185">Reference proteome</keyword>
<feature type="domain" description="FAD/NAD(P)-binding" evidence="12">
    <location>
        <begin position="5"/>
        <end position="292"/>
    </location>
</feature>
<evidence type="ECO:0000256" key="1">
    <source>
        <dbReference type="ARBA" id="ARBA00009333"/>
    </source>
</evidence>
<dbReference type="InterPro" id="IPR023753">
    <property type="entry name" value="FAD/NAD-binding_dom"/>
</dbReference>
<dbReference type="InterPro" id="IPR050097">
    <property type="entry name" value="Ferredoxin-NADP_redctase_2"/>
</dbReference>
<evidence type="ECO:0000256" key="10">
    <source>
        <dbReference type="RuleBase" id="RU003880"/>
    </source>
</evidence>
<organism evidence="13 14">
    <name type="scientific">Lactobacillus colini</name>
    <dbReference type="NCBI Taxonomy" id="1819254"/>
    <lineage>
        <taxon>Bacteria</taxon>
        <taxon>Bacillati</taxon>
        <taxon>Bacillota</taxon>
        <taxon>Bacilli</taxon>
        <taxon>Lactobacillales</taxon>
        <taxon>Lactobacillaceae</taxon>
        <taxon>Lactobacillus</taxon>
    </lineage>
</organism>
<keyword evidence="7" id="KW-1015">Disulfide bond</keyword>
<keyword evidence="6 10" id="KW-0560">Oxidoreductase</keyword>
<comment type="caution">
    <text evidence="13">The sequence shown here is derived from an EMBL/GenBank/DDBJ whole genome shotgun (WGS) entry which is preliminary data.</text>
</comment>
<evidence type="ECO:0000256" key="6">
    <source>
        <dbReference type="ARBA" id="ARBA00023002"/>
    </source>
</evidence>
<dbReference type="InterPro" id="IPR005982">
    <property type="entry name" value="Thioredox_Rdtase"/>
</dbReference>
<gene>
    <name evidence="13" type="ORF">J2Z60_000832</name>
</gene>
<dbReference type="PRINTS" id="PR00469">
    <property type="entry name" value="PNDRDTASEII"/>
</dbReference>
<dbReference type="InterPro" id="IPR008255">
    <property type="entry name" value="Pyr_nucl-diS_OxRdtase_2_AS"/>
</dbReference>
<protein>
    <recommendedName>
        <fullName evidence="3 10">Thioredoxin reductase</fullName>
        <ecNumber evidence="10">1.8.1.9</ecNumber>
    </recommendedName>
</protein>
<sequence>MAKKYDVIIIGAGPGGMTAALYAARANLSVLMLDRGVYGGQMNNTGAIDNYPGLPDVTGPELGEKMYQGTMKFGPEFVYGEVKQVKLDGNDRIVVTDNDEYVAPVILIATGSEHKHLGVAGEEEYQGRGVSYCAVCDAAFFKDEDIAVIGGGDSAIEEGLYLAQTAKKVTVIHRRDQLRAQPILQKRAFANDKMDFIWNAQTEEIIGDENKVTGVKYKDKVTGEEKTLPVAGVFIYVGVQPQTAPFEDLGITDEHGWIISDDHMKTKIPGIFALGDVRQKDLRQIATAVGEGSIAGQEAFKYIQSLND</sequence>
<evidence type="ECO:0000256" key="4">
    <source>
        <dbReference type="ARBA" id="ARBA00022630"/>
    </source>
</evidence>
<evidence type="ECO:0000256" key="8">
    <source>
        <dbReference type="ARBA" id="ARBA00023284"/>
    </source>
</evidence>
<reference evidence="13 14" key="1">
    <citation type="submission" date="2021-03" db="EMBL/GenBank/DDBJ databases">
        <title>Genomic Encyclopedia of Type Strains, Phase IV (KMG-IV): sequencing the most valuable type-strain genomes for metagenomic binning, comparative biology and taxonomic classification.</title>
        <authorList>
            <person name="Goeker M."/>
        </authorList>
    </citation>
    <scope>NUCLEOTIDE SEQUENCE [LARGE SCALE GENOMIC DNA]</scope>
    <source>
        <strain evidence="13 14">DSM 101872</strain>
    </source>
</reference>
<comment type="catalytic activity">
    <reaction evidence="9 10">
        <text>[thioredoxin]-dithiol + NADP(+) = [thioredoxin]-disulfide + NADPH + H(+)</text>
        <dbReference type="Rhea" id="RHEA:20345"/>
        <dbReference type="Rhea" id="RHEA-COMP:10698"/>
        <dbReference type="Rhea" id="RHEA-COMP:10700"/>
        <dbReference type="ChEBI" id="CHEBI:15378"/>
        <dbReference type="ChEBI" id="CHEBI:29950"/>
        <dbReference type="ChEBI" id="CHEBI:50058"/>
        <dbReference type="ChEBI" id="CHEBI:57783"/>
        <dbReference type="ChEBI" id="CHEBI:58349"/>
        <dbReference type="EC" id="1.8.1.9"/>
    </reaction>
</comment>
<dbReference type="NCBIfam" id="TIGR01292">
    <property type="entry name" value="TRX_reduct"/>
    <property type="match status" value="1"/>
</dbReference>
<evidence type="ECO:0000256" key="2">
    <source>
        <dbReference type="ARBA" id="ARBA00011738"/>
    </source>
</evidence>
<evidence type="ECO:0000259" key="12">
    <source>
        <dbReference type="Pfam" id="PF07992"/>
    </source>
</evidence>